<feature type="binding site" evidence="6">
    <location>
        <begin position="206"/>
        <end position="209"/>
    </location>
    <ligand>
        <name>ATP</name>
        <dbReference type="ChEBI" id="CHEBI:30616"/>
    </ligand>
</feature>
<dbReference type="GO" id="GO:0008360">
    <property type="term" value="P:regulation of cell shape"/>
    <property type="evidence" value="ECO:0007669"/>
    <property type="project" value="UniProtKB-UniRule"/>
</dbReference>
<dbReference type="PRINTS" id="PR01652">
    <property type="entry name" value="SHAPEPROTEIN"/>
</dbReference>
<comment type="similarity">
    <text evidence="5 6">Belongs to the FtsA/MreB family.</text>
</comment>
<evidence type="ECO:0000256" key="5">
    <source>
        <dbReference type="ARBA" id="ARBA00023458"/>
    </source>
</evidence>
<dbReference type="CDD" id="cd10225">
    <property type="entry name" value="ASKHA_NBD_MreB-like"/>
    <property type="match status" value="1"/>
</dbReference>
<organism evidence="7 8">
    <name type="scientific">Lachnoclostridium phytofermentans</name>
    <dbReference type="NCBI Taxonomy" id="66219"/>
    <lineage>
        <taxon>Bacteria</taxon>
        <taxon>Bacillati</taxon>
        <taxon>Bacillota</taxon>
        <taxon>Clostridia</taxon>
        <taxon>Lachnospirales</taxon>
        <taxon>Lachnospiraceae</taxon>
    </lineage>
</organism>
<dbReference type="AlphaFoldDB" id="A0A3D2X6Q0"/>
<dbReference type="PANTHER" id="PTHR42749">
    <property type="entry name" value="CELL SHAPE-DETERMINING PROTEIN MREB"/>
    <property type="match status" value="1"/>
</dbReference>
<dbReference type="GO" id="GO:0005737">
    <property type="term" value="C:cytoplasm"/>
    <property type="evidence" value="ECO:0007669"/>
    <property type="project" value="UniProtKB-SubCell"/>
</dbReference>
<dbReference type="InterPro" id="IPR004753">
    <property type="entry name" value="MreB"/>
</dbReference>
<evidence type="ECO:0000256" key="2">
    <source>
        <dbReference type="ARBA" id="ARBA00022741"/>
    </source>
</evidence>
<dbReference type="InterPro" id="IPR043129">
    <property type="entry name" value="ATPase_NBD"/>
</dbReference>
<dbReference type="Gene3D" id="3.30.420.40">
    <property type="match status" value="2"/>
</dbReference>
<comment type="subunit">
    <text evidence="6">Forms polymers.</text>
</comment>
<keyword evidence="3 6" id="KW-0067">ATP-binding</keyword>
<protein>
    <recommendedName>
        <fullName evidence="6">Cell shape-determining protein MreB</fullName>
    </recommendedName>
</protein>
<evidence type="ECO:0000256" key="3">
    <source>
        <dbReference type="ARBA" id="ARBA00022840"/>
    </source>
</evidence>
<dbReference type="NCBIfam" id="NF010539">
    <property type="entry name" value="PRK13927.1"/>
    <property type="match status" value="1"/>
</dbReference>
<evidence type="ECO:0000256" key="4">
    <source>
        <dbReference type="ARBA" id="ARBA00022960"/>
    </source>
</evidence>
<dbReference type="InterPro" id="IPR056546">
    <property type="entry name" value="MreB_MamK-like"/>
</dbReference>
<dbReference type="SUPFAM" id="SSF53067">
    <property type="entry name" value="Actin-like ATPase domain"/>
    <property type="match status" value="2"/>
</dbReference>
<evidence type="ECO:0000313" key="8">
    <source>
        <dbReference type="Proteomes" id="UP000262969"/>
    </source>
</evidence>
<dbReference type="Proteomes" id="UP000262969">
    <property type="component" value="Unassembled WGS sequence"/>
</dbReference>
<keyword evidence="4 6" id="KW-0133">Cell shape</keyword>
<dbReference type="GO" id="GO:0000902">
    <property type="term" value="P:cell morphogenesis"/>
    <property type="evidence" value="ECO:0007669"/>
    <property type="project" value="InterPro"/>
</dbReference>
<dbReference type="EMBL" id="DPVV01000257">
    <property type="protein sequence ID" value="HCL02313.1"/>
    <property type="molecule type" value="Genomic_DNA"/>
</dbReference>
<evidence type="ECO:0000313" key="7">
    <source>
        <dbReference type="EMBL" id="HCL02313.1"/>
    </source>
</evidence>
<comment type="caution">
    <text evidence="6">Lacks conserved residue(s) required for the propagation of feature annotation.</text>
</comment>
<dbReference type="GO" id="GO:0005524">
    <property type="term" value="F:ATP binding"/>
    <property type="evidence" value="ECO:0007669"/>
    <property type="project" value="UniProtKB-KW"/>
</dbReference>
<reference evidence="7 8" key="1">
    <citation type="journal article" date="2018" name="Nat. Biotechnol.">
        <title>A standardized bacterial taxonomy based on genome phylogeny substantially revises the tree of life.</title>
        <authorList>
            <person name="Parks D.H."/>
            <person name="Chuvochina M."/>
            <person name="Waite D.W."/>
            <person name="Rinke C."/>
            <person name="Skarshewski A."/>
            <person name="Chaumeil P.A."/>
            <person name="Hugenholtz P."/>
        </authorList>
    </citation>
    <scope>NUCLEOTIDE SEQUENCE [LARGE SCALE GENOMIC DNA]</scope>
    <source>
        <strain evidence="7">UBA11728</strain>
    </source>
</reference>
<keyword evidence="1 6" id="KW-0963">Cytoplasm</keyword>
<comment type="subcellular location">
    <subcellularLocation>
        <location evidence="6">Cytoplasm</location>
    </subcellularLocation>
    <text evidence="6">Membrane-associated.</text>
</comment>
<sequence length="341" mass="37174">MAAKLFGIDFGTSTIKIYKKNEGVIFDAKNIIAIADKKRVIAIGDEAFEMYGKAPSNIEVDYPVRSGVIANIENMLALLNHAFDQLGKKHGKFTGAEFLVATPTDITEVEKRAFFDLVANSNAKSRKIRIVEKPIADALGAGLNVTKARGVMIVDIGADTTEVSIMSLGGIVLSKLIPVGGNKFDESIILNVKKQYNLYIGHKTAETIKKELACALKGEEKTIKVYGRDVVTGLPMEKEITSSFVYETISEHLLSIIDAMRIILERTPPEISSDIIDLGIYITGGSANIKYLDQLMSHDTDLKINICNDSANTVVNGLGKIIEDPKLSSLALTIKQTYYGV</sequence>
<dbReference type="PANTHER" id="PTHR42749:SF1">
    <property type="entry name" value="CELL SHAPE-DETERMINING PROTEIN MREB"/>
    <property type="match status" value="1"/>
</dbReference>
<proteinExistence type="inferred from homology"/>
<accession>A0A3D2X6Q0</accession>
<comment type="caution">
    <text evidence="7">The sequence shown here is derived from an EMBL/GenBank/DDBJ whole genome shotgun (WGS) entry which is preliminary data.</text>
</comment>
<comment type="function">
    <text evidence="6">Forms membrane-associated dynamic filaments that are essential for cell shape determination. Acts by regulating cell wall synthesis and cell elongation, and thus cell shape. A feedback loop between cell geometry and MreB localization may maintain elongated cell shape by targeting cell wall growth to regions of negative cell wall curvature.</text>
</comment>
<name>A0A3D2X6Q0_9FIRM</name>
<evidence type="ECO:0000256" key="6">
    <source>
        <dbReference type="HAMAP-Rule" id="MF_02207"/>
    </source>
</evidence>
<dbReference type="Pfam" id="PF06723">
    <property type="entry name" value="MreB_Mbl"/>
    <property type="match status" value="1"/>
</dbReference>
<keyword evidence="2 6" id="KW-0547">Nucleotide-binding</keyword>
<gene>
    <name evidence="6" type="primary">mreB</name>
    <name evidence="7" type="ORF">DHW61_07850</name>
</gene>
<dbReference type="HAMAP" id="MF_02207">
    <property type="entry name" value="MreB"/>
    <property type="match status" value="1"/>
</dbReference>
<evidence type="ECO:0000256" key="1">
    <source>
        <dbReference type="ARBA" id="ARBA00022490"/>
    </source>
</evidence>